<evidence type="ECO:0000256" key="5">
    <source>
        <dbReference type="ARBA" id="ARBA00038037"/>
    </source>
</evidence>
<comment type="similarity">
    <text evidence="5">Belongs to the CCDC80 family.</text>
</comment>
<dbReference type="GO" id="GO:0005604">
    <property type="term" value="C:basement membrane"/>
    <property type="evidence" value="ECO:0007669"/>
    <property type="project" value="TreeGrafter"/>
</dbReference>
<organism evidence="10 11">
    <name type="scientific">Callorhinchus milii</name>
    <name type="common">Ghost shark</name>
    <dbReference type="NCBI Taxonomy" id="7868"/>
    <lineage>
        <taxon>Eukaryota</taxon>
        <taxon>Metazoa</taxon>
        <taxon>Chordata</taxon>
        <taxon>Craniata</taxon>
        <taxon>Vertebrata</taxon>
        <taxon>Chondrichthyes</taxon>
        <taxon>Holocephali</taxon>
        <taxon>Chimaeriformes</taxon>
        <taxon>Callorhinchidae</taxon>
        <taxon>Callorhinchus</taxon>
    </lineage>
</organism>
<keyword evidence="4 8" id="KW-0732">Signal</keyword>
<proteinExistence type="inferred from homology"/>
<dbReference type="InterPro" id="IPR025232">
    <property type="entry name" value="DUF4174"/>
</dbReference>
<sequence length="119" mass="13514">RIIIVIVLLVTLPSPVFVQIITAPGRETEHHVRQRDLYLEHVCELALRKVSVVSILGSISNSNLSVETYQLEKEAPFRSVSTDSLSPALPAQLREHYGMTFNEFFMVLTDYDMKIKVRG</sequence>
<keyword evidence="3" id="KW-0272">Extracellular matrix</keyword>
<dbReference type="PANTHER" id="PTHR46792:SF2">
    <property type="entry name" value="COILED-COIL DOMAIN-CONTAINING PROTEIN 80"/>
    <property type="match status" value="1"/>
</dbReference>
<dbReference type="GeneTree" id="ENSGT00970000198326"/>
<evidence type="ECO:0000313" key="11">
    <source>
        <dbReference type="Proteomes" id="UP000314986"/>
    </source>
</evidence>
<dbReference type="Pfam" id="PF13778">
    <property type="entry name" value="DUF4174"/>
    <property type="match status" value="1"/>
</dbReference>
<evidence type="ECO:0000256" key="1">
    <source>
        <dbReference type="ARBA" id="ARBA00004498"/>
    </source>
</evidence>
<dbReference type="Ensembl" id="ENSCMIT00000008889.1">
    <property type="protein sequence ID" value="ENSCMIP00000008645.1"/>
    <property type="gene ID" value="ENSCMIG00000004635.1"/>
</dbReference>
<dbReference type="Proteomes" id="UP000314986">
    <property type="component" value="Unassembled WGS sequence"/>
</dbReference>
<reference evidence="10" key="4">
    <citation type="submission" date="2025-08" db="UniProtKB">
        <authorList>
            <consortium name="Ensembl"/>
        </authorList>
    </citation>
    <scope>IDENTIFICATION</scope>
</reference>
<dbReference type="InParanoid" id="A0A4W3H002"/>
<evidence type="ECO:0000256" key="6">
    <source>
        <dbReference type="ARBA" id="ARBA00038549"/>
    </source>
</evidence>
<reference evidence="10" key="5">
    <citation type="submission" date="2025-09" db="UniProtKB">
        <authorList>
            <consortium name="Ensembl"/>
        </authorList>
    </citation>
    <scope>IDENTIFICATION</scope>
</reference>
<evidence type="ECO:0000256" key="4">
    <source>
        <dbReference type="ARBA" id="ARBA00022729"/>
    </source>
</evidence>
<comment type="subcellular location">
    <subcellularLocation>
        <location evidence="1">Secreted</location>
        <location evidence="1">Extracellular space</location>
        <location evidence="1">Extracellular matrix</location>
    </subcellularLocation>
</comment>
<dbReference type="GO" id="GO:0010811">
    <property type="term" value="P:positive regulation of cell-substrate adhesion"/>
    <property type="evidence" value="ECO:0007669"/>
    <property type="project" value="TreeGrafter"/>
</dbReference>
<keyword evidence="11" id="KW-1185">Reference proteome</keyword>
<dbReference type="STRING" id="7868.ENSCMIP00000008645"/>
<feature type="signal peptide" evidence="8">
    <location>
        <begin position="1"/>
        <end position="18"/>
    </location>
</feature>
<comment type="subunit">
    <text evidence="6">Binds to various extracellular matrix proteins.</text>
</comment>
<dbReference type="PANTHER" id="PTHR46792">
    <property type="entry name" value="COILED-COIL DOMAIN-CONTAINING PROTEIN 80"/>
    <property type="match status" value="1"/>
</dbReference>
<evidence type="ECO:0000256" key="3">
    <source>
        <dbReference type="ARBA" id="ARBA00022530"/>
    </source>
</evidence>
<evidence type="ECO:0000256" key="7">
    <source>
        <dbReference type="ARBA" id="ARBA00039956"/>
    </source>
</evidence>
<protein>
    <recommendedName>
        <fullName evidence="7">Coiled-coil domain-containing protein 80</fullName>
    </recommendedName>
</protein>
<evidence type="ECO:0000313" key="10">
    <source>
        <dbReference type="Ensembl" id="ENSCMIP00000008645.1"/>
    </source>
</evidence>
<evidence type="ECO:0000259" key="9">
    <source>
        <dbReference type="Pfam" id="PF13778"/>
    </source>
</evidence>
<reference evidence="11" key="1">
    <citation type="journal article" date="2006" name="Science">
        <title>Ancient noncoding elements conserved in the human genome.</title>
        <authorList>
            <person name="Venkatesh B."/>
            <person name="Kirkness E.F."/>
            <person name="Loh Y.H."/>
            <person name="Halpern A.L."/>
            <person name="Lee A.P."/>
            <person name="Johnson J."/>
            <person name="Dandona N."/>
            <person name="Viswanathan L.D."/>
            <person name="Tay A."/>
            <person name="Venter J.C."/>
            <person name="Strausberg R.L."/>
            <person name="Brenner S."/>
        </authorList>
    </citation>
    <scope>NUCLEOTIDE SEQUENCE [LARGE SCALE GENOMIC DNA]</scope>
</reference>
<accession>A0A4W3H002</accession>
<dbReference type="AlphaFoldDB" id="A0A4W3H002"/>
<feature type="chain" id="PRO_5021230784" description="Coiled-coil domain-containing protein 80" evidence="8">
    <location>
        <begin position="19"/>
        <end position="119"/>
    </location>
</feature>
<name>A0A4W3H002_CALMI</name>
<evidence type="ECO:0000256" key="2">
    <source>
        <dbReference type="ARBA" id="ARBA00022525"/>
    </source>
</evidence>
<dbReference type="GO" id="GO:0030198">
    <property type="term" value="P:extracellular matrix organization"/>
    <property type="evidence" value="ECO:0007669"/>
    <property type="project" value="TreeGrafter"/>
</dbReference>
<keyword evidence="2" id="KW-0964">Secreted</keyword>
<reference evidence="11" key="2">
    <citation type="journal article" date="2007" name="PLoS Biol.">
        <title>Survey sequencing and comparative analysis of the elephant shark (Callorhinchus milii) genome.</title>
        <authorList>
            <person name="Venkatesh B."/>
            <person name="Kirkness E.F."/>
            <person name="Loh Y.H."/>
            <person name="Halpern A.L."/>
            <person name="Lee A.P."/>
            <person name="Johnson J."/>
            <person name="Dandona N."/>
            <person name="Viswanathan L.D."/>
            <person name="Tay A."/>
            <person name="Venter J.C."/>
            <person name="Strausberg R.L."/>
            <person name="Brenner S."/>
        </authorList>
    </citation>
    <scope>NUCLEOTIDE SEQUENCE [LARGE SCALE GENOMIC DNA]</scope>
</reference>
<reference evidence="11" key="3">
    <citation type="journal article" date="2014" name="Nature">
        <title>Elephant shark genome provides unique insights into gnathostome evolution.</title>
        <authorList>
            <consortium name="International Elephant Shark Genome Sequencing Consortium"/>
            <person name="Venkatesh B."/>
            <person name="Lee A.P."/>
            <person name="Ravi V."/>
            <person name="Maurya A.K."/>
            <person name="Lian M.M."/>
            <person name="Swann J.B."/>
            <person name="Ohta Y."/>
            <person name="Flajnik M.F."/>
            <person name="Sutoh Y."/>
            <person name="Kasahara M."/>
            <person name="Hoon S."/>
            <person name="Gangu V."/>
            <person name="Roy S.W."/>
            <person name="Irimia M."/>
            <person name="Korzh V."/>
            <person name="Kondrychyn I."/>
            <person name="Lim Z.W."/>
            <person name="Tay B.H."/>
            <person name="Tohari S."/>
            <person name="Kong K.W."/>
            <person name="Ho S."/>
            <person name="Lorente-Galdos B."/>
            <person name="Quilez J."/>
            <person name="Marques-Bonet T."/>
            <person name="Raney B.J."/>
            <person name="Ingham P.W."/>
            <person name="Tay A."/>
            <person name="Hillier L.W."/>
            <person name="Minx P."/>
            <person name="Boehm T."/>
            <person name="Wilson R.K."/>
            <person name="Brenner S."/>
            <person name="Warren W.C."/>
        </authorList>
    </citation>
    <scope>NUCLEOTIDE SEQUENCE [LARGE SCALE GENOMIC DNA]</scope>
</reference>
<feature type="domain" description="DUF4174" evidence="9">
    <location>
        <begin position="20"/>
        <end position="118"/>
    </location>
</feature>
<evidence type="ECO:0000256" key="8">
    <source>
        <dbReference type="SAM" id="SignalP"/>
    </source>
</evidence>